<dbReference type="eggNOG" id="COG3505">
    <property type="taxonomic scope" value="Bacteria"/>
</dbReference>
<dbReference type="Pfam" id="PF10412">
    <property type="entry name" value="TrwB_AAD_bind"/>
    <property type="match status" value="1"/>
</dbReference>
<proteinExistence type="predicted"/>
<evidence type="ECO:0000256" key="1">
    <source>
        <dbReference type="ARBA" id="ARBA00004651"/>
    </source>
</evidence>
<dbReference type="GO" id="GO:0005886">
    <property type="term" value="C:plasma membrane"/>
    <property type="evidence" value="ECO:0007669"/>
    <property type="project" value="UniProtKB-SubCell"/>
</dbReference>
<evidence type="ECO:0000256" key="5">
    <source>
        <dbReference type="ARBA" id="ARBA00023136"/>
    </source>
</evidence>
<dbReference type="HOGENOM" id="CLU_489088_0_0_7"/>
<dbReference type="PATRIC" id="fig|760154.4.peg.2328"/>
<dbReference type="InterPro" id="IPR027417">
    <property type="entry name" value="P-loop_NTPase"/>
</dbReference>
<evidence type="ECO:0000256" key="2">
    <source>
        <dbReference type="ARBA" id="ARBA00022475"/>
    </source>
</evidence>
<evidence type="ECO:0000259" key="7">
    <source>
        <dbReference type="Pfam" id="PF10412"/>
    </source>
</evidence>
<dbReference type="KEGG" id="sba:Sulba_2329"/>
<evidence type="ECO:0000313" key="9">
    <source>
        <dbReference type="Proteomes" id="UP000006176"/>
    </source>
</evidence>
<evidence type="ECO:0000313" key="8">
    <source>
        <dbReference type="EMBL" id="AFL69599.1"/>
    </source>
</evidence>
<dbReference type="PANTHER" id="PTHR37937">
    <property type="entry name" value="CONJUGATIVE TRANSFER: DNA TRANSPORT"/>
    <property type="match status" value="1"/>
</dbReference>
<dbReference type="InterPro" id="IPR019476">
    <property type="entry name" value="T4SS_TraD_DNA-bd"/>
</dbReference>
<dbReference type="EMBL" id="CP003333">
    <property type="protein sequence ID" value="AFL69599.1"/>
    <property type="molecule type" value="Genomic_DNA"/>
</dbReference>
<accession>I3Y075</accession>
<dbReference type="AlphaFoldDB" id="I3Y075"/>
<dbReference type="RefSeq" id="WP_014770462.1">
    <property type="nucleotide sequence ID" value="NC_018002.1"/>
</dbReference>
<keyword evidence="4 6" id="KW-1133">Transmembrane helix</keyword>
<keyword evidence="3 6" id="KW-0812">Transmembrane</keyword>
<feature type="transmembrane region" description="Helical" evidence="6">
    <location>
        <begin position="12"/>
        <end position="30"/>
    </location>
</feature>
<dbReference type="InterPro" id="IPR051539">
    <property type="entry name" value="T4SS-coupling_protein"/>
</dbReference>
<dbReference type="Gene3D" id="3.40.50.300">
    <property type="entry name" value="P-loop containing nucleotide triphosphate hydrolases"/>
    <property type="match status" value="2"/>
</dbReference>
<keyword evidence="5 6" id="KW-0472">Membrane</keyword>
<dbReference type="PANTHER" id="PTHR37937:SF1">
    <property type="entry name" value="CONJUGATIVE TRANSFER: DNA TRANSPORT"/>
    <property type="match status" value="1"/>
</dbReference>
<dbReference type="SUPFAM" id="SSF52540">
    <property type="entry name" value="P-loop containing nucleoside triphosphate hydrolases"/>
    <property type="match status" value="1"/>
</dbReference>
<gene>
    <name evidence="8" type="ordered locus">Sulba_2329</name>
</gene>
<evidence type="ECO:0000256" key="3">
    <source>
        <dbReference type="ARBA" id="ARBA00022692"/>
    </source>
</evidence>
<organism evidence="8 9">
    <name type="scientific">Sulfurospirillum barnesii (strain ATCC 700032 / DSM 10660 / SES-3)</name>
    <dbReference type="NCBI Taxonomy" id="760154"/>
    <lineage>
        <taxon>Bacteria</taxon>
        <taxon>Pseudomonadati</taxon>
        <taxon>Campylobacterota</taxon>
        <taxon>Epsilonproteobacteria</taxon>
        <taxon>Campylobacterales</taxon>
        <taxon>Sulfurospirillaceae</taxon>
        <taxon>Sulfurospirillum</taxon>
    </lineage>
</organism>
<protein>
    <submittedName>
        <fullName evidence="8">Type IV secretory pathway, VirD4 component</fullName>
    </submittedName>
</protein>
<feature type="domain" description="Type IV secretion system coupling protein TraD DNA-binding" evidence="7">
    <location>
        <begin position="114"/>
        <end position="455"/>
    </location>
</feature>
<keyword evidence="2" id="KW-1003">Cell membrane</keyword>
<evidence type="ECO:0000256" key="4">
    <source>
        <dbReference type="ARBA" id="ARBA00022989"/>
    </source>
</evidence>
<sequence>MIDTIIDFMFSWYFGFLLVLFILLYGNIFTKEKMGFKCNKFVDTSSLNPLDVIDGKKWTSTRDLAKYRQKSKKDFFIGNFRFSPSVLKNCKPPWWWRRKKEKTSIYLTRENLITSTMIFGGMKSGKSICFLNFLDNITAYDNALVHDGTKLEFIAKTYNPIRDIIYNFYDDRATVHNILDEDTAIQAHFFQLMLSATAGKNSDSGFFTTGASEHIQNLALLANAQNFTCAKDKWNFFVVKLETLVENALNDGQKSEKDVIATLKQIMTPFLLMNYRIQDDAETFTIDEFLDKNHAAKLFVSYPRKLQANMQGLSAAFISMYTMVHLSRPDTDNKLYLYLLDELSSYLRVLGDDVDTLKDQTELLRSKGGAFLGGLQGKEEEEKYNKILDKTVTQKLFFRTDGRDTKTLLQESIGKVTYICGKDSVSTQGIKAKTTSFATDQKEINVVKEDDFLELGEKFEYIASIGDDLYRGYIPIPPDEAERIAKVRTIKKKKLSKEKEDLEIEKTYKNKPFIPYVNLKAFEDYLAARYESYQIKRDKQNITQKLTKKFLNTDTDL</sequence>
<reference evidence="8 9" key="1">
    <citation type="submission" date="2012-06" db="EMBL/GenBank/DDBJ databases">
        <title>Complete sequence of Sulfurospirillum barnesii SES-3.</title>
        <authorList>
            <consortium name="US DOE Joint Genome Institute"/>
            <person name="Lucas S."/>
            <person name="Han J."/>
            <person name="Lapidus A."/>
            <person name="Cheng J.-F."/>
            <person name="Goodwin L."/>
            <person name="Pitluck S."/>
            <person name="Peters L."/>
            <person name="Ovchinnikova G."/>
            <person name="Lu M."/>
            <person name="Detter J.C."/>
            <person name="Han C."/>
            <person name="Tapia R."/>
            <person name="Land M."/>
            <person name="Hauser L."/>
            <person name="Kyrpides N."/>
            <person name="Ivanova N."/>
            <person name="Pagani I."/>
            <person name="Stolz J."/>
            <person name="Arkin A."/>
            <person name="Dehal P."/>
            <person name="Oremland R."/>
            <person name="Saltikov C."/>
            <person name="Basu P."/>
            <person name="Hollibaugh J."/>
            <person name="Newman D."/>
            <person name="Stolyar S."/>
            <person name="Hazen T."/>
            <person name="Woyke T."/>
        </authorList>
    </citation>
    <scope>NUCLEOTIDE SEQUENCE [LARGE SCALE GENOMIC DNA]</scope>
    <source>
        <strain evidence="9">ATCC 700032 / DSM 10660 / SES-3</strain>
    </source>
</reference>
<dbReference type="STRING" id="760154.Sulba_2329"/>
<keyword evidence="9" id="KW-1185">Reference proteome</keyword>
<dbReference type="Proteomes" id="UP000006176">
    <property type="component" value="Chromosome"/>
</dbReference>
<comment type="subcellular location">
    <subcellularLocation>
        <location evidence="1">Cell membrane</location>
        <topology evidence="1">Multi-pass membrane protein</topology>
    </subcellularLocation>
</comment>
<name>I3Y075_SULBS</name>
<evidence type="ECO:0000256" key="6">
    <source>
        <dbReference type="SAM" id="Phobius"/>
    </source>
</evidence>